<gene>
    <name evidence="2" type="ORF">BFW38_07180</name>
</gene>
<dbReference type="InterPro" id="IPR011990">
    <property type="entry name" value="TPR-like_helical_dom_sf"/>
</dbReference>
<dbReference type="EMBL" id="MDTQ01000001">
    <property type="protein sequence ID" value="ODC05267.1"/>
    <property type="molecule type" value="Genomic_DNA"/>
</dbReference>
<dbReference type="SUPFAM" id="SSF48452">
    <property type="entry name" value="TPR-like"/>
    <property type="match status" value="1"/>
</dbReference>
<organism evidence="2 3">
    <name type="scientific">Terasakiispira papahanaumokuakeensis</name>
    <dbReference type="NCBI Taxonomy" id="197479"/>
    <lineage>
        <taxon>Bacteria</taxon>
        <taxon>Pseudomonadati</taxon>
        <taxon>Pseudomonadota</taxon>
        <taxon>Gammaproteobacteria</taxon>
        <taxon>Oceanospirillales</taxon>
        <taxon>Terasakiispira</taxon>
    </lineage>
</organism>
<accession>A0A1E2VE60</accession>
<proteinExistence type="predicted"/>
<dbReference type="Proteomes" id="UP000094291">
    <property type="component" value="Unassembled WGS sequence"/>
</dbReference>
<feature type="signal peptide" evidence="1">
    <location>
        <begin position="1"/>
        <end position="18"/>
    </location>
</feature>
<keyword evidence="3" id="KW-1185">Reference proteome</keyword>
<evidence type="ECO:0000313" key="3">
    <source>
        <dbReference type="Proteomes" id="UP000094291"/>
    </source>
</evidence>
<evidence type="ECO:0000313" key="2">
    <source>
        <dbReference type="EMBL" id="ODC05267.1"/>
    </source>
</evidence>
<feature type="chain" id="PRO_5009119733" evidence="1">
    <location>
        <begin position="19"/>
        <end position="211"/>
    </location>
</feature>
<sequence>MLRGAVCLLGLSVFPVYAQVDPDQLLKVQQQWAHAHYQIKDEDQQIAALNQLHQRIKTYEEAQPEAPEWAIWSAITLSTEAGIKGGLGALSLVKDARAALEKAIQLDGHALQGSAYTSLGALYYQVPGWPIGFGDDDQAKTLLQKGLALNPNGIDALYFWGDYLYDQGENEQAKQVFQHALEAPERPNRPIADAGRRREIQQKLADIEDDS</sequence>
<dbReference type="InterPro" id="IPR019734">
    <property type="entry name" value="TPR_rpt"/>
</dbReference>
<keyword evidence="1" id="KW-0732">Signal</keyword>
<dbReference type="STRING" id="197479.BFW38_07180"/>
<dbReference type="AlphaFoldDB" id="A0A1E2VE60"/>
<protein>
    <submittedName>
        <fullName evidence="2">Uncharacterized protein</fullName>
    </submittedName>
</protein>
<name>A0A1E2VE60_9GAMM</name>
<dbReference type="Pfam" id="PF13181">
    <property type="entry name" value="TPR_8"/>
    <property type="match status" value="1"/>
</dbReference>
<dbReference type="OrthoDB" id="9812424at2"/>
<reference evidence="2 3" key="1">
    <citation type="submission" date="2016-08" db="EMBL/GenBank/DDBJ databases">
        <authorList>
            <person name="Seilhamer J.J."/>
        </authorList>
    </citation>
    <scope>NUCLEOTIDE SEQUENCE [LARGE SCALE GENOMIC DNA]</scope>
    <source>
        <strain evidence="2 3">PH27A</strain>
    </source>
</reference>
<comment type="caution">
    <text evidence="2">The sequence shown here is derived from an EMBL/GenBank/DDBJ whole genome shotgun (WGS) entry which is preliminary data.</text>
</comment>
<dbReference type="Gene3D" id="1.25.40.10">
    <property type="entry name" value="Tetratricopeptide repeat domain"/>
    <property type="match status" value="1"/>
</dbReference>
<evidence type="ECO:0000256" key="1">
    <source>
        <dbReference type="SAM" id="SignalP"/>
    </source>
</evidence>